<evidence type="ECO:0000313" key="2">
    <source>
        <dbReference type="Proteomes" id="UP000044806"/>
    </source>
</evidence>
<dbReference type="EMBL" id="CWOW01000001">
    <property type="protein sequence ID" value="CRZ86265.1"/>
    <property type="molecule type" value="Genomic_DNA"/>
</dbReference>
<accession>A0A655P0B6</accession>
<gene>
    <name evidence="1" type="ORF">ERS013165_00410</name>
</gene>
<protein>
    <submittedName>
        <fullName evidence="1">Uncharacterized protein</fullName>
    </submittedName>
</protein>
<sequence>MVDPMPTLLMFKWVWSFYVVKWSLLVTYKVHLASKRF</sequence>
<name>A0A655P0B6_VIBCL</name>
<dbReference type="Proteomes" id="UP000044806">
    <property type="component" value="Unassembled WGS sequence"/>
</dbReference>
<dbReference type="AlphaFoldDB" id="A0A655P0B6"/>
<reference evidence="1 2" key="1">
    <citation type="submission" date="2015-07" db="EMBL/GenBank/DDBJ databases">
        <authorList>
            <consortium name="Pathogen Informatics"/>
        </authorList>
    </citation>
    <scope>NUCLEOTIDE SEQUENCE [LARGE SCALE GENOMIC DNA]</scope>
    <source>
        <strain evidence="1 2">A51</strain>
    </source>
</reference>
<proteinExistence type="predicted"/>
<evidence type="ECO:0000313" key="1">
    <source>
        <dbReference type="EMBL" id="CRZ86265.1"/>
    </source>
</evidence>
<organism evidence="1 2">
    <name type="scientific">Vibrio cholerae</name>
    <dbReference type="NCBI Taxonomy" id="666"/>
    <lineage>
        <taxon>Bacteria</taxon>
        <taxon>Pseudomonadati</taxon>
        <taxon>Pseudomonadota</taxon>
        <taxon>Gammaproteobacteria</taxon>
        <taxon>Vibrionales</taxon>
        <taxon>Vibrionaceae</taxon>
        <taxon>Vibrio</taxon>
    </lineage>
</organism>